<name>A0ABR2YSY4_9CHLO</name>
<protein>
    <recommendedName>
        <fullName evidence="3">THUMP domain-containing protein</fullName>
    </recommendedName>
</protein>
<gene>
    <name evidence="1" type="ORF">WJX75_000220</name>
</gene>
<dbReference type="PANTHER" id="PTHR13452">
    <property type="entry name" value="THUMP DOMAIN CONTAINING PROTEIN 1-RELATED"/>
    <property type="match status" value="1"/>
</dbReference>
<evidence type="ECO:0008006" key="3">
    <source>
        <dbReference type="Google" id="ProtNLM"/>
    </source>
</evidence>
<reference evidence="1 2" key="1">
    <citation type="journal article" date="2024" name="Nat. Commun.">
        <title>Phylogenomics reveals the evolutionary origins of lichenization in chlorophyte algae.</title>
        <authorList>
            <person name="Puginier C."/>
            <person name="Libourel C."/>
            <person name="Otte J."/>
            <person name="Skaloud P."/>
            <person name="Haon M."/>
            <person name="Grisel S."/>
            <person name="Petersen M."/>
            <person name="Berrin J.G."/>
            <person name="Delaux P.M."/>
            <person name="Dal Grande F."/>
            <person name="Keller J."/>
        </authorList>
    </citation>
    <scope>NUCLEOTIDE SEQUENCE [LARGE SCALE GENOMIC DNA]</scope>
    <source>
        <strain evidence="1 2">SAG 216-7</strain>
    </source>
</reference>
<accession>A0ABR2YSY4</accession>
<evidence type="ECO:0000313" key="2">
    <source>
        <dbReference type="Proteomes" id="UP001491310"/>
    </source>
</evidence>
<dbReference type="CDD" id="cd11717">
    <property type="entry name" value="THUMP_THUMPD1_like"/>
    <property type="match status" value="1"/>
</dbReference>
<dbReference type="Proteomes" id="UP001491310">
    <property type="component" value="Unassembled WGS sequence"/>
</dbReference>
<evidence type="ECO:0000313" key="1">
    <source>
        <dbReference type="EMBL" id="KAK9914762.1"/>
    </source>
</evidence>
<keyword evidence="2" id="KW-1185">Reference proteome</keyword>
<dbReference type="InterPro" id="IPR040183">
    <property type="entry name" value="THUMPD1-like"/>
</dbReference>
<dbReference type="EMBL" id="JALJOT010000005">
    <property type="protein sequence ID" value="KAK9914762.1"/>
    <property type="molecule type" value="Genomic_DNA"/>
</dbReference>
<comment type="caution">
    <text evidence="1">The sequence shown here is derived from an EMBL/GenBank/DDBJ whole genome shotgun (WGS) entry which is preliminary data.</text>
</comment>
<dbReference type="PANTHER" id="PTHR13452:SF13">
    <property type="entry name" value="OS02G0672400 PROTEIN"/>
    <property type="match status" value="1"/>
</dbReference>
<proteinExistence type="predicted"/>
<organism evidence="1 2">
    <name type="scientific">Coccomyxa subellipsoidea</name>
    <dbReference type="NCBI Taxonomy" id="248742"/>
    <lineage>
        <taxon>Eukaryota</taxon>
        <taxon>Viridiplantae</taxon>
        <taxon>Chlorophyta</taxon>
        <taxon>core chlorophytes</taxon>
        <taxon>Trebouxiophyceae</taxon>
        <taxon>Trebouxiophyceae incertae sedis</taxon>
        <taxon>Coccomyxaceae</taxon>
        <taxon>Coccomyxa</taxon>
    </lineage>
</organism>
<sequence>MMRTYVCSLLWWPRTRPPERFRVNTVKATMDEGLVRAAEREMRRPAPEIHRSKQRRLDETPGYSFKELGRFDYRAADAIAEGSQGFIITCQFRREKGATREAMEALQASLREVAPNTPDVAFSIVKLPCRGVVLLQWQPAGHATNGGCDRPLLPPPADVVAHLIGRISSGECARLKHVQRISPIQTTCNASEEHLRAAVHCMAAQHAAAILKSRTINATASQGSAVAVVDLKKPEWVVNVDVMPVGGRAICALGLVSADCITLRPKLAMMQIGSS</sequence>